<dbReference type="SUPFAM" id="SSF82866">
    <property type="entry name" value="Multidrug efflux transporter AcrB transmembrane domain"/>
    <property type="match status" value="2"/>
</dbReference>
<feature type="domain" description="SSD" evidence="8">
    <location>
        <begin position="225"/>
        <end position="348"/>
    </location>
</feature>
<keyword evidence="10" id="KW-1185">Reference proteome</keyword>
<dbReference type="PROSITE" id="PS50156">
    <property type="entry name" value="SSD"/>
    <property type="match status" value="2"/>
</dbReference>
<feature type="transmembrane region" description="Helical" evidence="7">
    <location>
        <begin position="706"/>
        <end position="722"/>
    </location>
</feature>
<sequence>MEKLGRFVQKNALWIVLITMLLTVFFSYEIKDLQIQDDITKYPPKDDPLVQKYDSLAREFGINSMLMVGFSIDSSNDLKVIDSLTQEISKLEGVEHVTSLTNIPLVVETDYGIEVSTVSEILKTRDIEPIYLLKYKTLKDKFISDDAKAGLMLVSLESGKESEAFSRLKEVVENKYPKDVHFFGVAAVNEAVKEITLKNILRLVPISIFIVILILSVTFRKISGAILPILGVIVSVIWTMGLIALFGFNITVANSIIPVALISIGTAYSIHVVNKYYEEKGERAQRVVSTISDVGLAVILSGLTTAVGFLSLLTADIKPVWIMGIFSSIGVMLCNFIALFFVPALLYYINPKPVFHVENKNHSKLILKPKLTISILIILAIVSIPFLLRIKTDMDIVNSLNPNERIIVDKEFLDENFGGSDYLFVDIKGDFKDPSTLIAMNEIERKLNKIPGVVNTFSIVDTILDLSEAFTGFYSIPFSKDELSNLWFFLLGNDTIYSVVNKDLNRGIIQVTVKTESESETRRLLKEIDKVLNSTPKGFKVSNDVDFKYYSNILNVEENNLKKLYEAVKNVSFSTLSKLHREDILNSINHIEEMYGFSVDNKEEVLRRVINLKDFSEEEFEKIMEDNPDFGYALYNELYLSVKKWKAMYFADQLSIPYDKNTEQYLKIVAEDSVYNPSDQSTYIAVHTGAQEIALYVSDLLFKNQYQSMLLTLLVVFLLLLIQMRSFKVGVIGIIPSIFTVFFNFALMGIFNIPLNTATISIAAIAIGAGVDYAIHFISRFRIESKRIKDSKTAIVRTIYTSGRGILFNALAVSFGFFTFFFSSIRMLRQFGVLTGITLLLSAIITILFLSSAFLLMNKGGRKS</sequence>
<feature type="transmembrane region" description="Helical" evidence="7">
    <location>
        <begin position="256"/>
        <end position="273"/>
    </location>
</feature>
<evidence type="ECO:0000259" key="8">
    <source>
        <dbReference type="PROSITE" id="PS50156"/>
    </source>
</evidence>
<comment type="caution">
    <text evidence="9">The sequence shown here is derived from an EMBL/GenBank/DDBJ whole genome shotgun (WGS) entry which is preliminary data.</text>
</comment>
<evidence type="ECO:0000256" key="6">
    <source>
        <dbReference type="ARBA" id="ARBA00023136"/>
    </source>
</evidence>
<dbReference type="InterPro" id="IPR004869">
    <property type="entry name" value="MMPL_dom"/>
</dbReference>
<keyword evidence="5 7" id="KW-1133">Transmembrane helix</keyword>
<dbReference type="GO" id="GO:0005886">
    <property type="term" value="C:plasma membrane"/>
    <property type="evidence" value="ECO:0007669"/>
    <property type="project" value="UniProtKB-SubCell"/>
</dbReference>
<feature type="transmembrane region" description="Helical" evidence="7">
    <location>
        <begin position="729"/>
        <end position="751"/>
    </location>
</feature>
<feature type="domain" description="SSD" evidence="8">
    <location>
        <begin position="729"/>
        <end position="856"/>
    </location>
</feature>
<protein>
    <recommendedName>
        <fullName evidence="8">SSD domain-containing protein</fullName>
    </recommendedName>
</protein>
<feature type="transmembrane region" description="Helical" evidence="7">
    <location>
        <begin position="294"/>
        <end position="315"/>
    </location>
</feature>
<feature type="transmembrane region" description="Helical" evidence="7">
    <location>
        <begin position="200"/>
        <end position="219"/>
    </location>
</feature>
<keyword evidence="3" id="KW-1003">Cell membrane</keyword>
<evidence type="ECO:0000256" key="5">
    <source>
        <dbReference type="ARBA" id="ARBA00022989"/>
    </source>
</evidence>
<dbReference type="RefSeq" id="WP_184618878.1">
    <property type="nucleotide sequence ID" value="NZ_JACHEX010000001.1"/>
</dbReference>
<reference evidence="9 10" key="1">
    <citation type="submission" date="2020-08" db="EMBL/GenBank/DDBJ databases">
        <title>Genomic Encyclopedia of Type Strains, Phase IV (KMG-IV): sequencing the most valuable type-strain genomes for metagenomic binning, comparative biology and taxonomic classification.</title>
        <authorList>
            <person name="Goeker M."/>
        </authorList>
    </citation>
    <scope>NUCLEOTIDE SEQUENCE [LARGE SCALE GENOMIC DNA]</scope>
    <source>
        <strain evidence="9 10">DSM 13481</strain>
    </source>
</reference>
<feature type="transmembrane region" description="Helical" evidence="7">
    <location>
        <begin position="806"/>
        <end position="825"/>
    </location>
</feature>
<name>A0A841GRM0_9BACT</name>
<feature type="transmembrane region" description="Helical" evidence="7">
    <location>
        <begin position="370"/>
        <end position="388"/>
    </location>
</feature>
<feature type="transmembrane region" description="Helical" evidence="7">
    <location>
        <begin position="757"/>
        <end position="779"/>
    </location>
</feature>
<dbReference type="Gene3D" id="1.20.1640.10">
    <property type="entry name" value="Multidrug efflux transporter AcrB transmembrane domain"/>
    <property type="match status" value="2"/>
</dbReference>
<comment type="subcellular location">
    <subcellularLocation>
        <location evidence="1">Cell membrane</location>
        <topology evidence="1">Multi-pass membrane protein</topology>
    </subcellularLocation>
</comment>
<dbReference type="EMBL" id="JACHEX010000001">
    <property type="protein sequence ID" value="MBB6062168.1"/>
    <property type="molecule type" value="Genomic_DNA"/>
</dbReference>
<evidence type="ECO:0000256" key="3">
    <source>
        <dbReference type="ARBA" id="ARBA00022475"/>
    </source>
</evidence>
<dbReference type="AlphaFoldDB" id="A0A841GRM0"/>
<comment type="similarity">
    <text evidence="2">Belongs to the resistance-nodulation-cell division (RND) (TC 2.A.6) family. MmpL subfamily.</text>
</comment>
<organism evidence="9 10">
    <name type="scientific">Thermosipho japonicus</name>
    <dbReference type="NCBI Taxonomy" id="90323"/>
    <lineage>
        <taxon>Bacteria</taxon>
        <taxon>Thermotogati</taxon>
        <taxon>Thermotogota</taxon>
        <taxon>Thermotogae</taxon>
        <taxon>Thermotogales</taxon>
        <taxon>Fervidobacteriaceae</taxon>
        <taxon>Thermosipho</taxon>
    </lineage>
</organism>
<evidence type="ECO:0000313" key="10">
    <source>
        <dbReference type="Proteomes" id="UP000555828"/>
    </source>
</evidence>
<feature type="transmembrane region" description="Helical" evidence="7">
    <location>
        <begin position="226"/>
        <end position="250"/>
    </location>
</feature>
<evidence type="ECO:0000256" key="1">
    <source>
        <dbReference type="ARBA" id="ARBA00004651"/>
    </source>
</evidence>
<dbReference type="PANTHER" id="PTHR33406:SF6">
    <property type="entry name" value="MEMBRANE PROTEIN YDGH-RELATED"/>
    <property type="match status" value="1"/>
</dbReference>
<dbReference type="Proteomes" id="UP000555828">
    <property type="component" value="Unassembled WGS sequence"/>
</dbReference>
<dbReference type="PANTHER" id="PTHR33406">
    <property type="entry name" value="MEMBRANE PROTEIN MJ1562-RELATED"/>
    <property type="match status" value="1"/>
</dbReference>
<keyword evidence="4 7" id="KW-0812">Transmembrane</keyword>
<dbReference type="Pfam" id="PF03176">
    <property type="entry name" value="MMPL"/>
    <property type="match status" value="2"/>
</dbReference>
<evidence type="ECO:0000256" key="2">
    <source>
        <dbReference type="ARBA" id="ARBA00010157"/>
    </source>
</evidence>
<evidence type="ECO:0000256" key="7">
    <source>
        <dbReference type="SAM" id="Phobius"/>
    </source>
</evidence>
<gene>
    <name evidence="9" type="ORF">HNP65_000590</name>
</gene>
<feature type="transmembrane region" description="Helical" evidence="7">
    <location>
        <begin position="831"/>
        <end position="856"/>
    </location>
</feature>
<accession>A0A841GRM0</accession>
<dbReference type="InterPro" id="IPR000731">
    <property type="entry name" value="SSD"/>
</dbReference>
<evidence type="ECO:0000256" key="4">
    <source>
        <dbReference type="ARBA" id="ARBA00022692"/>
    </source>
</evidence>
<proteinExistence type="inferred from homology"/>
<feature type="transmembrane region" description="Helical" evidence="7">
    <location>
        <begin position="321"/>
        <end position="349"/>
    </location>
</feature>
<feature type="transmembrane region" description="Helical" evidence="7">
    <location>
        <begin position="12"/>
        <end position="28"/>
    </location>
</feature>
<evidence type="ECO:0000313" key="9">
    <source>
        <dbReference type="EMBL" id="MBB6062168.1"/>
    </source>
</evidence>
<keyword evidence="6 7" id="KW-0472">Membrane</keyword>
<dbReference type="InterPro" id="IPR050545">
    <property type="entry name" value="Mycobact_MmpL"/>
</dbReference>